<dbReference type="AlphaFoldDB" id="A0AAJ7RFW8"/>
<feature type="transmembrane region" description="Helical" evidence="6">
    <location>
        <begin position="91"/>
        <end position="111"/>
    </location>
</feature>
<organism evidence="8 9">
    <name type="scientific">Cephus cinctus</name>
    <name type="common">Wheat stem sawfly</name>
    <dbReference type="NCBI Taxonomy" id="211228"/>
    <lineage>
        <taxon>Eukaryota</taxon>
        <taxon>Metazoa</taxon>
        <taxon>Ecdysozoa</taxon>
        <taxon>Arthropoda</taxon>
        <taxon>Hexapoda</taxon>
        <taxon>Insecta</taxon>
        <taxon>Pterygota</taxon>
        <taxon>Neoptera</taxon>
        <taxon>Endopterygota</taxon>
        <taxon>Hymenoptera</taxon>
        <taxon>Cephoidea</taxon>
        <taxon>Cephidae</taxon>
        <taxon>Cephus</taxon>
    </lineage>
</organism>
<sequence>MRDDVNKNIKQATKTKFSGTYTLKVEKPTEVSILLFIRQTLAALGPMLSTVCIGITVGYSAILLAQLQKNTQFSEGSRANILIGTTNDESWLAASGALLMSPGCWLSGILMEFFGRRVTHLIISPIFCLAWVAIGLAPNRPTLIFGRLLCGLCVGLQAPLGPVYVAEISEPQLRGILLSAISLAVSIGILFVHVVGSFVSWENTALISMVFPILCFLICLNAPESPSWLLKKHKSTLARESWIYLRGLDSFEEFEKIGLAEQNNTRLQDVEPTCNYSKQNNSEAHGTSELTIVECGVGARTVQEEPNVKSIVESIQSITQEQSTSISNIHQNDHNSQKQKIKSVKRLFNIWTNAMFWKPLIILNIFFFVAQFSGVNVLSFYCVQLLKEVMTSTENSYLATILVDLVRVLASVLACWMTKKFSRRFLAITSATGASLSLLILSGVMFWNMATSWIPLFLLLIFVCAVSIGLVPLPWLLCGEIFPTPVRALGTGISSACAFIYFFAVVRLGPFMLKDLGSPCTFFIFGLITLIGTCLLYFFLPETKDKTLTDIGRYFQKKNDV</sequence>
<feature type="transmembrane region" description="Helical" evidence="6">
    <location>
        <begin position="425"/>
        <end position="447"/>
    </location>
</feature>
<reference evidence="9" key="1">
    <citation type="submission" date="2025-08" db="UniProtKB">
        <authorList>
            <consortium name="RefSeq"/>
        </authorList>
    </citation>
    <scope>IDENTIFICATION</scope>
</reference>
<dbReference type="GeneID" id="107267232"/>
<dbReference type="InterPro" id="IPR050549">
    <property type="entry name" value="MFS_Trehalose_Transporter"/>
</dbReference>
<dbReference type="InterPro" id="IPR036259">
    <property type="entry name" value="MFS_trans_sf"/>
</dbReference>
<evidence type="ECO:0000256" key="5">
    <source>
        <dbReference type="ARBA" id="ARBA00023180"/>
    </source>
</evidence>
<feature type="transmembrane region" description="Helical" evidence="6">
    <location>
        <begin position="398"/>
        <end position="418"/>
    </location>
</feature>
<dbReference type="Pfam" id="PF00083">
    <property type="entry name" value="Sugar_tr"/>
    <property type="match status" value="2"/>
</dbReference>
<dbReference type="RefSeq" id="XP_024940210.1">
    <property type="nucleotide sequence ID" value="XM_025084442.1"/>
</dbReference>
<evidence type="ECO:0000256" key="6">
    <source>
        <dbReference type="SAM" id="Phobius"/>
    </source>
</evidence>
<keyword evidence="2 6" id="KW-0812">Transmembrane</keyword>
<evidence type="ECO:0000313" key="8">
    <source>
        <dbReference type="Proteomes" id="UP000694920"/>
    </source>
</evidence>
<dbReference type="GO" id="GO:0016020">
    <property type="term" value="C:membrane"/>
    <property type="evidence" value="ECO:0007669"/>
    <property type="project" value="UniProtKB-SubCell"/>
</dbReference>
<dbReference type="Gene3D" id="1.20.1250.20">
    <property type="entry name" value="MFS general substrate transporter like domains"/>
    <property type="match status" value="1"/>
</dbReference>
<feature type="transmembrane region" description="Helical" evidence="6">
    <location>
        <begin position="118"/>
        <end position="138"/>
    </location>
</feature>
<evidence type="ECO:0000259" key="7">
    <source>
        <dbReference type="PROSITE" id="PS50850"/>
    </source>
</evidence>
<dbReference type="PROSITE" id="PS00216">
    <property type="entry name" value="SUGAR_TRANSPORT_1"/>
    <property type="match status" value="1"/>
</dbReference>
<evidence type="ECO:0000256" key="4">
    <source>
        <dbReference type="ARBA" id="ARBA00023136"/>
    </source>
</evidence>
<name>A0AAJ7RFW8_CEPCN</name>
<accession>A0AAJ7RFW8</accession>
<keyword evidence="4 6" id="KW-0472">Membrane</keyword>
<keyword evidence="8" id="KW-1185">Reference proteome</keyword>
<dbReference type="SUPFAM" id="SSF103473">
    <property type="entry name" value="MFS general substrate transporter"/>
    <property type="match status" value="1"/>
</dbReference>
<protein>
    <submittedName>
        <fullName evidence="9">Facilitated trehalose transporter Tret1-like</fullName>
    </submittedName>
</protein>
<dbReference type="Proteomes" id="UP000694920">
    <property type="component" value="Unplaced"/>
</dbReference>
<evidence type="ECO:0000256" key="1">
    <source>
        <dbReference type="ARBA" id="ARBA00004141"/>
    </source>
</evidence>
<dbReference type="KEGG" id="ccin:107267232"/>
<dbReference type="PRINTS" id="PR00171">
    <property type="entry name" value="SUGRTRNSPORT"/>
</dbReference>
<feature type="transmembrane region" description="Helical" evidence="6">
    <location>
        <begin position="41"/>
        <end position="65"/>
    </location>
</feature>
<feature type="transmembrane region" description="Helical" evidence="6">
    <location>
        <begin position="521"/>
        <end position="540"/>
    </location>
</feature>
<dbReference type="PROSITE" id="PS50850">
    <property type="entry name" value="MFS"/>
    <property type="match status" value="1"/>
</dbReference>
<feature type="transmembrane region" description="Helical" evidence="6">
    <location>
        <begin position="489"/>
        <end position="509"/>
    </location>
</feature>
<proteinExistence type="predicted"/>
<dbReference type="PROSITE" id="PS00217">
    <property type="entry name" value="SUGAR_TRANSPORT_2"/>
    <property type="match status" value="1"/>
</dbReference>
<dbReference type="InterPro" id="IPR020846">
    <property type="entry name" value="MFS_dom"/>
</dbReference>
<keyword evidence="5" id="KW-0325">Glycoprotein</keyword>
<feature type="transmembrane region" description="Helical" evidence="6">
    <location>
        <begin position="177"/>
        <end position="199"/>
    </location>
</feature>
<dbReference type="InterPro" id="IPR005829">
    <property type="entry name" value="Sugar_transporter_CS"/>
</dbReference>
<dbReference type="GO" id="GO:0022857">
    <property type="term" value="F:transmembrane transporter activity"/>
    <property type="evidence" value="ECO:0007669"/>
    <property type="project" value="InterPro"/>
</dbReference>
<feature type="transmembrane region" description="Helical" evidence="6">
    <location>
        <begin position="144"/>
        <end position="165"/>
    </location>
</feature>
<comment type="subcellular location">
    <subcellularLocation>
        <location evidence="1">Membrane</location>
        <topology evidence="1">Multi-pass membrane protein</topology>
    </subcellularLocation>
</comment>
<keyword evidence="3 6" id="KW-1133">Transmembrane helix</keyword>
<evidence type="ECO:0000313" key="9">
    <source>
        <dbReference type="RefSeq" id="XP_024940210.1"/>
    </source>
</evidence>
<feature type="transmembrane region" description="Helical" evidence="6">
    <location>
        <begin position="453"/>
        <end position="477"/>
    </location>
</feature>
<evidence type="ECO:0000256" key="2">
    <source>
        <dbReference type="ARBA" id="ARBA00022692"/>
    </source>
</evidence>
<feature type="transmembrane region" description="Helical" evidence="6">
    <location>
        <begin position="205"/>
        <end position="223"/>
    </location>
</feature>
<evidence type="ECO:0000256" key="3">
    <source>
        <dbReference type="ARBA" id="ARBA00022989"/>
    </source>
</evidence>
<dbReference type="InterPro" id="IPR005828">
    <property type="entry name" value="MFS_sugar_transport-like"/>
</dbReference>
<feature type="domain" description="Major facilitator superfamily (MFS) profile" evidence="7">
    <location>
        <begin position="38"/>
        <end position="544"/>
    </location>
</feature>
<dbReference type="InterPro" id="IPR003663">
    <property type="entry name" value="Sugar/inositol_transpt"/>
</dbReference>
<dbReference type="PANTHER" id="PTHR48021:SF68">
    <property type="entry name" value="MAJOR FACILITATOR SUPERFAMILY (MFS) PROFILE DOMAIN-CONTAINING PROTEIN"/>
    <property type="match status" value="1"/>
</dbReference>
<gene>
    <name evidence="9" type="primary">LOC107267232</name>
</gene>
<dbReference type="PANTHER" id="PTHR48021">
    <property type="match status" value="1"/>
</dbReference>